<evidence type="ECO:0000313" key="4">
    <source>
        <dbReference type="Proteomes" id="UP000294847"/>
    </source>
</evidence>
<organism evidence="3 4">
    <name type="scientific">Pyricularia oryzae</name>
    <name type="common">Rice blast fungus</name>
    <name type="synonym">Magnaporthe oryzae</name>
    <dbReference type="NCBI Taxonomy" id="318829"/>
    <lineage>
        <taxon>Eukaryota</taxon>
        <taxon>Fungi</taxon>
        <taxon>Dikarya</taxon>
        <taxon>Ascomycota</taxon>
        <taxon>Pezizomycotina</taxon>
        <taxon>Sordariomycetes</taxon>
        <taxon>Sordariomycetidae</taxon>
        <taxon>Magnaporthales</taxon>
        <taxon>Pyriculariaceae</taxon>
        <taxon>Pyricularia</taxon>
    </lineage>
</organism>
<dbReference type="Pfam" id="PF24494">
    <property type="entry name" value="DUF7587"/>
    <property type="match status" value="1"/>
</dbReference>
<evidence type="ECO:0000313" key="3">
    <source>
        <dbReference type="EMBL" id="QBZ57872.1"/>
    </source>
</evidence>
<evidence type="ECO:0000256" key="1">
    <source>
        <dbReference type="SAM" id="MobiDB-lite"/>
    </source>
</evidence>
<gene>
    <name evidence="3" type="ORF">PoMZ_02809</name>
</gene>
<name>A0A4P7N879_PYROR</name>
<feature type="domain" description="DUF7587" evidence="2">
    <location>
        <begin position="40"/>
        <end position="131"/>
    </location>
</feature>
<feature type="region of interest" description="Disordered" evidence="1">
    <location>
        <begin position="363"/>
        <end position="387"/>
    </location>
</feature>
<accession>A0A4P7N879</accession>
<feature type="compositionally biased region" description="Polar residues" evidence="1">
    <location>
        <begin position="370"/>
        <end position="380"/>
    </location>
</feature>
<proteinExistence type="predicted"/>
<sequence length="387" mass="44808">MALDLDSAINAFSSLSISQDALRFNPSKDQNSIRRGLHDVPPYLFRVHTPKSAGTLDEEWARSEDAKAALTDSTWRESSETDILQRRDFNHVAKDISDHLWWKRRVRCHDNLVSWTSSLLLALRYGHYRQQTESGLRLDEIKLCIVRTGGLRAGTFLRDAYLLDFYSNYDLPVPGAEDSQSLADMKSMRNKGWYFGEYLSQGALKIKGRCSIVSMRQLIDGGLLELSPNLQNWSQKPTWAKWVAVERTEWDKPINNENETFSNGKWQVVKKIASLFEPEFRLPIAAALVSLRPRGTADPVLIQKIYELRTRDRDQMDRLARRLSRYKEAMQTWYGSDYNDPRRLDDQMAEVNDFQSLLAELSRHSETQKSRSGVNQQSFLMKSLRRH</sequence>
<dbReference type="AlphaFoldDB" id="A0A4P7N879"/>
<dbReference type="EMBL" id="CP034206">
    <property type="protein sequence ID" value="QBZ57872.1"/>
    <property type="molecule type" value="Genomic_DNA"/>
</dbReference>
<protein>
    <recommendedName>
        <fullName evidence="2">DUF7587 domain-containing protein</fullName>
    </recommendedName>
</protein>
<dbReference type="Proteomes" id="UP000294847">
    <property type="component" value="Chromosome 3"/>
</dbReference>
<evidence type="ECO:0000259" key="2">
    <source>
        <dbReference type="Pfam" id="PF24494"/>
    </source>
</evidence>
<dbReference type="InterPro" id="IPR056009">
    <property type="entry name" value="DUF7587"/>
</dbReference>
<reference evidence="3 4" key="1">
    <citation type="journal article" date="2019" name="Mol. Biol. Evol.">
        <title>Blast fungal genomes show frequent chromosomal changes, gene gains and losses, and effector gene turnover.</title>
        <authorList>
            <person name="Gomez Luciano L.B."/>
            <person name="Jason Tsai I."/>
            <person name="Chuma I."/>
            <person name="Tosa Y."/>
            <person name="Chen Y.H."/>
            <person name="Li J.Y."/>
            <person name="Li M.Y."/>
            <person name="Jade Lu M.Y."/>
            <person name="Nakayashiki H."/>
            <person name="Li W.H."/>
        </authorList>
    </citation>
    <scope>NUCLEOTIDE SEQUENCE [LARGE SCALE GENOMIC DNA]</scope>
    <source>
        <strain evidence="3">MZ5-1-6</strain>
    </source>
</reference>